<name>A0ABQ5FD38_9ASTR</name>
<evidence type="ECO:0000313" key="2">
    <source>
        <dbReference type="EMBL" id="GJT60984.1"/>
    </source>
</evidence>
<feature type="compositionally biased region" description="Basic and acidic residues" evidence="1">
    <location>
        <begin position="215"/>
        <end position="238"/>
    </location>
</feature>
<dbReference type="Proteomes" id="UP001151760">
    <property type="component" value="Unassembled WGS sequence"/>
</dbReference>
<reference evidence="2" key="2">
    <citation type="submission" date="2022-01" db="EMBL/GenBank/DDBJ databases">
        <authorList>
            <person name="Yamashiro T."/>
            <person name="Shiraishi A."/>
            <person name="Satake H."/>
            <person name="Nakayama K."/>
        </authorList>
    </citation>
    <scope>NUCLEOTIDE SEQUENCE</scope>
</reference>
<feature type="region of interest" description="Disordered" evidence="1">
    <location>
        <begin position="215"/>
        <end position="249"/>
    </location>
</feature>
<evidence type="ECO:0000313" key="3">
    <source>
        <dbReference type="Proteomes" id="UP001151760"/>
    </source>
</evidence>
<sequence>MANVMSEGILAIWSHLRSAPYPWGGKSLQLLRKLGSHNRWFLKEPLALECMENPENRLRLILTFESETPLLETGFKFLRVCLSSQLDLPERATDDGLISRHLSTVLVSSVDPSWRKSEASDVNGLYRCIDDVMIKTTDIWCVTYIFSLRINKMVFISRLCSSLPVLLQKADYLRLWDHLRSNVDLYTQSKESRPDEVAKQKPKESFLNLHNESERIKSDKFSKSRRSKDWKSTIRDPDEPPPLSQRGDS</sequence>
<evidence type="ECO:0000256" key="1">
    <source>
        <dbReference type="SAM" id="MobiDB-lite"/>
    </source>
</evidence>
<keyword evidence="3" id="KW-1185">Reference proteome</keyword>
<organism evidence="2 3">
    <name type="scientific">Tanacetum coccineum</name>
    <dbReference type="NCBI Taxonomy" id="301880"/>
    <lineage>
        <taxon>Eukaryota</taxon>
        <taxon>Viridiplantae</taxon>
        <taxon>Streptophyta</taxon>
        <taxon>Embryophyta</taxon>
        <taxon>Tracheophyta</taxon>
        <taxon>Spermatophyta</taxon>
        <taxon>Magnoliopsida</taxon>
        <taxon>eudicotyledons</taxon>
        <taxon>Gunneridae</taxon>
        <taxon>Pentapetalae</taxon>
        <taxon>asterids</taxon>
        <taxon>campanulids</taxon>
        <taxon>Asterales</taxon>
        <taxon>Asteraceae</taxon>
        <taxon>Asteroideae</taxon>
        <taxon>Anthemideae</taxon>
        <taxon>Anthemidinae</taxon>
        <taxon>Tanacetum</taxon>
    </lineage>
</organism>
<gene>
    <name evidence="2" type="ORF">Tco_1004517</name>
</gene>
<proteinExistence type="predicted"/>
<dbReference type="EMBL" id="BQNB010017249">
    <property type="protein sequence ID" value="GJT60984.1"/>
    <property type="molecule type" value="Genomic_DNA"/>
</dbReference>
<protein>
    <submittedName>
        <fullName evidence="2">Uncharacterized protein</fullName>
    </submittedName>
</protein>
<comment type="caution">
    <text evidence="2">The sequence shown here is derived from an EMBL/GenBank/DDBJ whole genome shotgun (WGS) entry which is preliminary data.</text>
</comment>
<reference evidence="2" key="1">
    <citation type="journal article" date="2022" name="Int. J. Mol. Sci.">
        <title>Draft Genome of Tanacetum Coccineum: Genomic Comparison of Closely Related Tanacetum-Family Plants.</title>
        <authorList>
            <person name="Yamashiro T."/>
            <person name="Shiraishi A."/>
            <person name="Nakayama K."/>
            <person name="Satake H."/>
        </authorList>
    </citation>
    <scope>NUCLEOTIDE SEQUENCE</scope>
</reference>
<accession>A0ABQ5FD38</accession>